<evidence type="ECO:0000256" key="1">
    <source>
        <dbReference type="SAM" id="MobiDB-lite"/>
    </source>
</evidence>
<dbReference type="EMBL" id="JBHSRG010000011">
    <property type="protein sequence ID" value="MFC6123463.1"/>
    <property type="molecule type" value="Genomic_DNA"/>
</dbReference>
<dbReference type="Proteomes" id="UP001596169">
    <property type="component" value="Unassembled WGS sequence"/>
</dbReference>
<protein>
    <submittedName>
        <fullName evidence="2">DUF6945 domain-containing protein</fullName>
    </submittedName>
</protein>
<accession>A0ABW1Q5G6</accession>
<sequence length="313" mass="35216">MRVKKTKLPQTPPPDEPYTNIEMRLVCADSIRIRNTGEVITWKPDMFRVYLYMFNQIKGFEASGGKFFQKREKIWKCCGVSRDRLDKILKSLLKLGLIKDTGERRTAPGAPRGMVVYTAFRLMEVIGNLEIIFAEDDGEPVWDHERASGNAAKKSEEKQGNGNGHEEATEATEPQTESANQPADTSSGQSADVAPKSSPFVAGQRYRVESDDDRTDGNNSGNLEVQIFDEHGVITEAFINSLTGDVAPNRNADGTLQSFRYVYWVARYTQDALDGISTRTKDEYMAEARPWHIPPHLLSTPTTEPEYDEDPKF</sequence>
<proteinExistence type="predicted"/>
<keyword evidence="3" id="KW-1185">Reference proteome</keyword>
<dbReference type="RefSeq" id="WP_225371833.1">
    <property type="nucleotide sequence ID" value="NZ_JBHSRG010000011.1"/>
</dbReference>
<organism evidence="2 3">
    <name type="scientific">Citrobacter bitternis</name>
    <dbReference type="NCBI Taxonomy" id="1585982"/>
    <lineage>
        <taxon>Bacteria</taxon>
        <taxon>Pseudomonadati</taxon>
        <taxon>Pseudomonadota</taxon>
        <taxon>Gammaproteobacteria</taxon>
        <taxon>Enterobacterales</taxon>
        <taxon>Enterobacteriaceae</taxon>
        <taxon>Citrobacter</taxon>
    </lineage>
</organism>
<feature type="compositionally biased region" description="Polar residues" evidence="1">
    <location>
        <begin position="180"/>
        <end position="190"/>
    </location>
</feature>
<feature type="compositionally biased region" description="Basic and acidic residues" evidence="1">
    <location>
        <begin position="142"/>
        <end position="168"/>
    </location>
</feature>
<feature type="region of interest" description="Disordered" evidence="1">
    <location>
        <begin position="142"/>
        <end position="220"/>
    </location>
</feature>
<evidence type="ECO:0000313" key="3">
    <source>
        <dbReference type="Proteomes" id="UP001596169"/>
    </source>
</evidence>
<evidence type="ECO:0000313" key="2">
    <source>
        <dbReference type="EMBL" id="MFC6123463.1"/>
    </source>
</evidence>
<comment type="caution">
    <text evidence="2">The sequence shown here is derived from an EMBL/GenBank/DDBJ whole genome shotgun (WGS) entry which is preliminary data.</text>
</comment>
<name>A0ABW1Q5G6_9ENTR</name>
<gene>
    <name evidence="2" type="ORF">ACFPZP_20655</name>
</gene>
<reference evidence="3" key="1">
    <citation type="journal article" date="2019" name="Int. J. Syst. Evol. Microbiol.">
        <title>The Global Catalogue of Microorganisms (GCM) 10K type strain sequencing project: providing services to taxonomists for standard genome sequencing and annotation.</title>
        <authorList>
            <consortium name="The Broad Institute Genomics Platform"/>
            <consortium name="The Broad Institute Genome Sequencing Center for Infectious Disease"/>
            <person name="Wu L."/>
            <person name="Ma J."/>
        </authorList>
    </citation>
    <scope>NUCLEOTIDE SEQUENCE [LARGE SCALE GENOMIC DNA]</scope>
    <source>
        <strain evidence="3">JCM30009</strain>
    </source>
</reference>